<accession>A0A538U941</accession>
<dbReference type="SUPFAM" id="SSF47384">
    <property type="entry name" value="Homodimeric domain of signal transducing histidine kinase"/>
    <property type="match status" value="1"/>
</dbReference>
<dbReference type="AlphaFoldDB" id="A0A538U941"/>
<dbReference type="Gene3D" id="3.30.450.20">
    <property type="entry name" value="PAS domain"/>
    <property type="match status" value="2"/>
</dbReference>
<comment type="caution">
    <text evidence="9">The sequence shown here is derived from an EMBL/GenBank/DDBJ whole genome shotgun (WGS) entry which is preliminary data.</text>
</comment>
<organism evidence="9 10">
    <name type="scientific">Eiseniibacteriota bacterium</name>
    <dbReference type="NCBI Taxonomy" id="2212470"/>
    <lineage>
        <taxon>Bacteria</taxon>
        <taxon>Candidatus Eiseniibacteriota</taxon>
    </lineage>
</organism>
<keyword evidence="5" id="KW-0418">Kinase</keyword>
<gene>
    <name evidence="9" type="ORF">E6K80_02855</name>
</gene>
<evidence type="ECO:0000256" key="3">
    <source>
        <dbReference type="ARBA" id="ARBA00022553"/>
    </source>
</evidence>
<dbReference type="CDD" id="cd00075">
    <property type="entry name" value="HATPase"/>
    <property type="match status" value="1"/>
</dbReference>
<evidence type="ECO:0000256" key="6">
    <source>
        <dbReference type="ARBA" id="ARBA00023012"/>
    </source>
</evidence>
<reference evidence="9 10" key="1">
    <citation type="journal article" date="2019" name="Nat. Microbiol.">
        <title>Mediterranean grassland soil C-N compound turnover is dependent on rainfall and depth, and is mediated by genomically divergent microorganisms.</title>
        <authorList>
            <person name="Diamond S."/>
            <person name="Andeer P.F."/>
            <person name="Li Z."/>
            <person name="Crits-Christoph A."/>
            <person name="Burstein D."/>
            <person name="Anantharaman K."/>
            <person name="Lane K.R."/>
            <person name="Thomas B.C."/>
            <person name="Pan C."/>
            <person name="Northen T.R."/>
            <person name="Banfield J.F."/>
        </authorList>
    </citation>
    <scope>NUCLEOTIDE SEQUENCE [LARGE SCALE GENOMIC DNA]</scope>
    <source>
        <strain evidence="9">WS_10</strain>
    </source>
</reference>
<dbReference type="Pfam" id="PF00512">
    <property type="entry name" value="HisKA"/>
    <property type="match status" value="1"/>
</dbReference>
<dbReference type="EC" id="2.7.13.3" evidence="2"/>
<dbReference type="SMART" id="SM00387">
    <property type="entry name" value="HATPase_c"/>
    <property type="match status" value="1"/>
</dbReference>
<dbReference type="PANTHER" id="PTHR43711:SF1">
    <property type="entry name" value="HISTIDINE KINASE 1"/>
    <property type="match status" value="1"/>
</dbReference>
<dbReference type="InterPro" id="IPR003594">
    <property type="entry name" value="HATPase_dom"/>
</dbReference>
<evidence type="ECO:0000313" key="10">
    <source>
        <dbReference type="Proteomes" id="UP000319836"/>
    </source>
</evidence>
<dbReference type="InterPro" id="IPR004358">
    <property type="entry name" value="Sig_transdc_His_kin-like_C"/>
</dbReference>
<evidence type="ECO:0000256" key="7">
    <source>
        <dbReference type="SAM" id="Coils"/>
    </source>
</evidence>
<dbReference type="InterPro" id="IPR050736">
    <property type="entry name" value="Sensor_HK_Regulatory"/>
</dbReference>
<evidence type="ECO:0000256" key="1">
    <source>
        <dbReference type="ARBA" id="ARBA00000085"/>
    </source>
</evidence>
<evidence type="ECO:0000259" key="8">
    <source>
        <dbReference type="PROSITE" id="PS50109"/>
    </source>
</evidence>
<dbReference type="PANTHER" id="PTHR43711">
    <property type="entry name" value="TWO-COMPONENT HISTIDINE KINASE"/>
    <property type="match status" value="1"/>
</dbReference>
<dbReference type="EMBL" id="VBPA01000061">
    <property type="protein sequence ID" value="TMQ72408.1"/>
    <property type="molecule type" value="Genomic_DNA"/>
</dbReference>
<keyword evidence="4" id="KW-0808">Transferase</keyword>
<dbReference type="Gene3D" id="1.10.287.130">
    <property type="match status" value="1"/>
</dbReference>
<keyword evidence="7" id="KW-0175">Coiled coil</keyword>
<dbReference type="InterPro" id="IPR036097">
    <property type="entry name" value="HisK_dim/P_sf"/>
</dbReference>
<dbReference type="Gene3D" id="3.30.565.10">
    <property type="entry name" value="Histidine kinase-like ATPase, C-terminal domain"/>
    <property type="match status" value="1"/>
</dbReference>
<evidence type="ECO:0000256" key="5">
    <source>
        <dbReference type="ARBA" id="ARBA00022777"/>
    </source>
</evidence>
<proteinExistence type="predicted"/>
<evidence type="ECO:0000256" key="2">
    <source>
        <dbReference type="ARBA" id="ARBA00012438"/>
    </source>
</evidence>
<dbReference type="SMART" id="SM00388">
    <property type="entry name" value="HisKA"/>
    <property type="match status" value="1"/>
</dbReference>
<dbReference type="Proteomes" id="UP000319836">
    <property type="component" value="Unassembled WGS sequence"/>
</dbReference>
<dbReference type="PROSITE" id="PS50109">
    <property type="entry name" value="HIS_KIN"/>
    <property type="match status" value="1"/>
</dbReference>
<dbReference type="GO" id="GO:0000155">
    <property type="term" value="F:phosphorelay sensor kinase activity"/>
    <property type="evidence" value="ECO:0007669"/>
    <property type="project" value="InterPro"/>
</dbReference>
<protein>
    <recommendedName>
        <fullName evidence="2">histidine kinase</fullName>
        <ecNumber evidence="2">2.7.13.3</ecNumber>
    </recommendedName>
</protein>
<dbReference type="InterPro" id="IPR003661">
    <property type="entry name" value="HisK_dim/P_dom"/>
</dbReference>
<dbReference type="CDD" id="cd00082">
    <property type="entry name" value="HisKA"/>
    <property type="match status" value="1"/>
</dbReference>
<comment type="catalytic activity">
    <reaction evidence="1">
        <text>ATP + protein L-histidine = ADP + protein N-phospho-L-histidine.</text>
        <dbReference type="EC" id="2.7.13.3"/>
    </reaction>
</comment>
<keyword evidence="3" id="KW-0597">Phosphoprotein</keyword>
<feature type="coiled-coil region" evidence="7">
    <location>
        <begin position="7"/>
        <end position="108"/>
    </location>
</feature>
<evidence type="ECO:0000313" key="9">
    <source>
        <dbReference type="EMBL" id="TMQ72408.1"/>
    </source>
</evidence>
<name>A0A538U941_UNCEI</name>
<keyword evidence="6" id="KW-0902">Two-component regulatory system</keyword>
<evidence type="ECO:0000256" key="4">
    <source>
        <dbReference type="ARBA" id="ARBA00022679"/>
    </source>
</evidence>
<dbReference type="InterPro" id="IPR036890">
    <property type="entry name" value="HATPase_C_sf"/>
</dbReference>
<dbReference type="SUPFAM" id="SSF55874">
    <property type="entry name" value="ATPase domain of HSP90 chaperone/DNA topoisomerase II/histidine kinase"/>
    <property type="match status" value="1"/>
</dbReference>
<dbReference type="PRINTS" id="PR00344">
    <property type="entry name" value="BCTRLSENSOR"/>
</dbReference>
<feature type="domain" description="Histidine kinase" evidence="8">
    <location>
        <begin position="394"/>
        <end position="620"/>
    </location>
</feature>
<dbReference type="InterPro" id="IPR005467">
    <property type="entry name" value="His_kinase_dom"/>
</dbReference>
<dbReference type="Pfam" id="PF02518">
    <property type="entry name" value="HATPase_c"/>
    <property type="match status" value="1"/>
</dbReference>
<sequence>MQAKQRIAAMESEHRQLNEELANTNRRLSELNKELQDANEELQASNEELMLTQEELQATNEEFEATNEELQATNEELETNNEELQATNEELETTNEELVARSSELHELNQIIALERLRLTQMVELAPFHIGLVTGPSMIVESLNIRAGRFGDGLVKGVGLDASLPPELHPLVDGVHEVYRTGRAWTGPPLSIDVQDHPGEEIQRLIEFTVVPHHDSKDKVIGAALYGVDVTDAQSHEEQARLERYRLMIEHAHQVALALFDAGSGTLVYASPAFAELVLRQAGISNPGEVASGDPLFNVADRRWQDLGFLAPQEAQRAFEEVIETRQPRRLSRISLGSSAASETIWDCSLIPAHESARGAIRYVVVSAVDVTEQVRAHDELQRTDRLKDQFLSLASHELRTPLTPLSMYTEILNRLLVEEDRGPKWKGQMQEVLAKFQAQIAHIARLADDLVDVARLESDRLSIEIKPVDLKSVLKRAREQSAGNSSQVPVNLRMPDEPAQVIVMGDHQRLLQVVGNLLGNAARHATGTDSVAVSLTILDRERKARIEVRDSGPGIAPEVMGSLFTRFSKGTPTTQASRSGLGLGLFISRGIVEQHRGTIAVRSKLGEGASFIVELPLAD</sequence>